<name>A0A1X7VKP9_AMPQE</name>
<gene>
    <name evidence="5" type="primary">105316712</name>
</gene>
<organism evidence="5">
    <name type="scientific">Amphimedon queenslandica</name>
    <name type="common">Sponge</name>
    <dbReference type="NCBI Taxonomy" id="400682"/>
    <lineage>
        <taxon>Eukaryota</taxon>
        <taxon>Metazoa</taxon>
        <taxon>Porifera</taxon>
        <taxon>Demospongiae</taxon>
        <taxon>Heteroscleromorpha</taxon>
        <taxon>Haplosclerida</taxon>
        <taxon>Niphatidae</taxon>
        <taxon>Amphimedon</taxon>
    </lineage>
</organism>
<dbReference type="EnsemblMetazoa" id="XM_019993125.1">
    <property type="protein sequence ID" value="XP_019848684.1"/>
    <property type="gene ID" value="LOC105316712"/>
</dbReference>
<feature type="compositionally biased region" description="Polar residues" evidence="2">
    <location>
        <begin position="695"/>
        <end position="710"/>
    </location>
</feature>
<dbReference type="PANTHER" id="PTHR10398">
    <property type="entry name" value="AFADIN"/>
    <property type="match status" value="1"/>
</dbReference>
<feature type="region of interest" description="Disordered" evidence="2">
    <location>
        <begin position="1005"/>
        <end position="1024"/>
    </location>
</feature>
<evidence type="ECO:0000313" key="5">
    <source>
        <dbReference type="EnsemblMetazoa" id="Aqu2.1.40008_001"/>
    </source>
</evidence>
<feature type="region of interest" description="Disordered" evidence="2">
    <location>
        <begin position="517"/>
        <end position="576"/>
    </location>
</feature>
<dbReference type="SMART" id="SM01132">
    <property type="entry name" value="DIL"/>
    <property type="match status" value="1"/>
</dbReference>
<protein>
    <recommendedName>
        <fullName evidence="7">PDZ domain-containing protein</fullName>
    </recommendedName>
</protein>
<feature type="region of interest" description="Disordered" evidence="2">
    <location>
        <begin position="803"/>
        <end position="843"/>
    </location>
</feature>
<evidence type="ECO:0000313" key="6">
    <source>
        <dbReference type="Proteomes" id="UP000007879"/>
    </source>
</evidence>
<dbReference type="Pfam" id="PF01843">
    <property type="entry name" value="DIL"/>
    <property type="match status" value="1"/>
</dbReference>
<feature type="compositionally biased region" description="Low complexity" evidence="2">
    <location>
        <begin position="1190"/>
        <end position="1202"/>
    </location>
</feature>
<reference evidence="6" key="1">
    <citation type="journal article" date="2010" name="Nature">
        <title>The Amphimedon queenslandica genome and the evolution of animal complexity.</title>
        <authorList>
            <person name="Srivastava M."/>
            <person name="Simakov O."/>
            <person name="Chapman J."/>
            <person name="Fahey B."/>
            <person name="Gauthier M.E."/>
            <person name="Mitros T."/>
            <person name="Richards G.S."/>
            <person name="Conaco C."/>
            <person name="Dacre M."/>
            <person name="Hellsten U."/>
            <person name="Larroux C."/>
            <person name="Putnam N.H."/>
            <person name="Stanke M."/>
            <person name="Adamska M."/>
            <person name="Darling A."/>
            <person name="Degnan S.M."/>
            <person name="Oakley T.H."/>
            <person name="Plachetzki D.C."/>
            <person name="Zhai Y."/>
            <person name="Adamski M."/>
            <person name="Calcino A."/>
            <person name="Cummins S.F."/>
            <person name="Goodstein D.M."/>
            <person name="Harris C."/>
            <person name="Jackson D.J."/>
            <person name="Leys S.P."/>
            <person name="Shu S."/>
            <person name="Woodcroft B.J."/>
            <person name="Vervoort M."/>
            <person name="Kosik K.S."/>
            <person name="Manning G."/>
            <person name="Degnan B.M."/>
            <person name="Rokhsar D.S."/>
        </authorList>
    </citation>
    <scope>NUCLEOTIDE SEQUENCE [LARGE SCALE GENOMIC DNA]</scope>
</reference>
<dbReference type="Gene3D" id="2.30.42.10">
    <property type="match status" value="1"/>
</dbReference>
<feature type="region of interest" description="Disordered" evidence="2">
    <location>
        <begin position="1179"/>
        <end position="1305"/>
    </location>
</feature>
<evidence type="ECO:0000256" key="1">
    <source>
        <dbReference type="SAM" id="Coils"/>
    </source>
</evidence>
<dbReference type="EnsemblMetazoa" id="Aqu2.1.40008_001">
    <property type="protein sequence ID" value="Aqu2.1.40008_001"/>
    <property type="gene ID" value="Aqu2.1.40008"/>
</dbReference>
<dbReference type="Proteomes" id="UP000007879">
    <property type="component" value="Unassembled WGS sequence"/>
</dbReference>
<evidence type="ECO:0008006" key="7">
    <source>
        <dbReference type="Google" id="ProtNLM"/>
    </source>
</evidence>
<accession>A0A1X7VKP9</accession>
<feature type="compositionally biased region" description="Polar residues" evidence="2">
    <location>
        <begin position="563"/>
        <end position="576"/>
    </location>
</feature>
<feature type="domain" description="Dilute" evidence="4">
    <location>
        <begin position="20"/>
        <end position="305"/>
    </location>
</feature>
<keyword evidence="6" id="KW-1185">Reference proteome</keyword>
<dbReference type="CDD" id="cd00136">
    <property type="entry name" value="PDZ_canonical"/>
    <property type="match status" value="1"/>
</dbReference>
<feature type="region of interest" description="Disordered" evidence="2">
    <location>
        <begin position="598"/>
        <end position="710"/>
    </location>
</feature>
<dbReference type="STRING" id="400682.A0A1X7VKP9"/>
<feature type="compositionally biased region" description="Polar residues" evidence="2">
    <location>
        <begin position="517"/>
        <end position="540"/>
    </location>
</feature>
<feature type="compositionally biased region" description="Polar residues" evidence="2">
    <location>
        <begin position="641"/>
        <end position="656"/>
    </location>
</feature>
<dbReference type="OrthoDB" id="6260541at2759"/>
<proteinExistence type="predicted"/>
<dbReference type="InterPro" id="IPR002710">
    <property type="entry name" value="Dilute_dom"/>
</dbReference>
<dbReference type="Pfam" id="PF00595">
    <property type="entry name" value="PDZ"/>
    <property type="match status" value="1"/>
</dbReference>
<feature type="compositionally biased region" description="Polar residues" evidence="2">
    <location>
        <begin position="382"/>
        <end position="401"/>
    </location>
</feature>
<dbReference type="PANTHER" id="PTHR10398:SF2">
    <property type="entry name" value="AFADIN"/>
    <property type="match status" value="1"/>
</dbReference>
<feature type="compositionally biased region" description="Polar residues" evidence="2">
    <location>
        <begin position="1005"/>
        <end position="1021"/>
    </location>
</feature>
<dbReference type="InterPro" id="IPR001478">
    <property type="entry name" value="PDZ"/>
</dbReference>
<feature type="region of interest" description="Disordered" evidence="2">
    <location>
        <begin position="1038"/>
        <end position="1057"/>
    </location>
</feature>
<dbReference type="InterPro" id="IPR036034">
    <property type="entry name" value="PDZ_sf"/>
</dbReference>
<feature type="region of interest" description="Disordered" evidence="2">
    <location>
        <begin position="1138"/>
        <end position="1165"/>
    </location>
</feature>
<feature type="compositionally biased region" description="Basic and acidic residues" evidence="2">
    <location>
        <begin position="1211"/>
        <end position="1230"/>
    </location>
</feature>
<dbReference type="GO" id="GO:0005911">
    <property type="term" value="C:cell-cell junction"/>
    <property type="evidence" value="ECO:0007669"/>
    <property type="project" value="InterPro"/>
</dbReference>
<feature type="region of interest" description="Disordered" evidence="2">
    <location>
        <begin position="382"/>
        <end position="402"/>
    </location>
</feature>
<feature type="coiled-coil region" evidence="1">
    <location>
        <begin position="946"/>
        <end position="973"/>
    </location>
</feature>
<evidence type="ECO:0000259" key="4">
    <source>
        <dbReference type="PROSITE" id="PS51126"/>
    </source>
</evidence>
<evidence type="ECO:0000256" key="2">
    <source>
        <dbReference type="SAM" id="MobiDB-lite"/>
    </source>
</evidence>
<dbReference type="KEGG" id="aqu:105316712"/>
<feature type="domain" description="PDZ" evidence="3">
    <location>
        <begin position="434"/>
        <end position="519"/>
    </location>
</feature>
<feature type="compositionally biased region" description="Polar residues" evidence="2">
    <location>
        <begin position="1289"/>
        <end position="1305"/>
    </location>
</feature>
<dbReference type="PROSITE" id="PS51126">
    <property type="entry name" value="DILUTE"/>
    <property type="match status" value="1"/>
</dbReference>
<dbReference type="PROSITE" id="PS50106">
    <property type="entry name" value="PDZ"/>
    <property type="match status" value="1"/>
</dbReference>
<dbReference type="SUPFAM" id="SSF50156">
    <property type="entry name" value="PDZ domain-like"/>
    <property type="match status" value="1"/>
</dbReference>
<dbReference type="InterPro" id="IPR028842">
    <property type="entry name" value="Afadin"/>
</dbReference>
<keyword evidence="1" id="KW-0175">Coiled coil</keyword>
<dbReference type="InParanoid" id="A0A1X7VKP9"/>
<feature type="compositionally biased region" description="Low complexity" evidence="2">
    <location>
        <begin position="670"/>
        <end position="685"/>
    </location>
</feature>
<reference evidence="5" key="2">
    <citation type="submission" date="2017-05" db="UniProtKB">
        <authorList>
            <consortium name="EnsemblMetazoa"/>
        </authorList>
    </citation>
    <scope>IDENTIFICATION</scope>
</reference>
<sequence>MIARHHLSSKFSVDLNHHHSSLVHMLKSTCSLLKRAVKESKNIAGPLAFWLSNTSELLHFLRRDYQLYMYAQEYENMLTSIIHMAYKHFTECMIREISLYLPAFLSDSVDSEEVSPPSQSKPEREVSSQEPDVVAISHASSHPSLYWLKGGAKTSRIITIKSLLSTLSGTLSLLHLCKVNRTLSILIFNLLFRYISMRLFNKLVTEPRYCTRSIGSLLLSRLDRLKAWARTESLNLPADEHLAVIYQAAKLLSHDLKNVHVDHLNVHSLNSCQVKALLYNIEENEGKESLSSLLVDKLLTNAYNEVDQKLLADGQDVYLQEDPNLELPFLIPEHGYSCDTMRGVPVGLEEYLETAIVSGLCQLTVTKDSLGCWIPPRVTTSKQRESPLSTQASTQMSQTLPRNFPYSPYTSEQKACRPKSSMDIPDGNESSIISVTLSASNNKSLGINLSVFKDSRGISEYFIKSLLRDGSASEDGRLQPGDRILQINNTPITGLGSEVVEKLLHSSHGEATIVVSTSGHSLSDSQPQIPTKLPPQSQNEIFPPPKEGSSHAMKAARRELRRQQQTPSRQSYDYHHQQQLYSPVVPQLPTHMTKWLQEQREISQQRPSGYHRSSMPHGVSQSMSSLIHVPEQDEPPVSHYRVTTPSGSDVSDNQSVPVRGLYGKMTTPTSSKQLLPGQQQQYQSRSRSEFMSGFNDGSYTDDLSNTSHSQTPFKELLSNSLSGQTSDVDTSQSYPSLAREKLSMEVGYHTQLSSTGLSVSSVLDHLPKKGKKAGIGLQLQGLEVDEIELEKQRMQLLFYRQQKERKDQLDPSSAPVDDSQQSASDAWPAGNEQQYEGKGQGDEEDLLVEPEKLLQVAKIKQDLEYVKKMINEQRKRCRELQFAKERGEQSLNQAEARFKSQSRHFVPYMRHEDEMRWQRDQKRKLKEWERFSAEKKNELHHIEVKEIEAKTRLRALEQHASDLKKQLATCEISSRDIPERDWGDRSNNNTRPIRVTSTESITTGSSWVSSENIPRDTTSIGSDIPEFQFGPIIRGSSLDCHSDSSSPKPFQPQWHPRHPELHGSCESPTLMHNSDVAFNTKIPKARVSSEQEERVRLLIEEHTHHLSSLENIPSRSAKDKDIQVHHLKQEVRRLQDTPVYIGGGGGMGGYDSRESSLSSSTPDVVPVMYAPPLTARLLSNDTKSDHHRPSSSSSVPNYSRPSFQQSLLKSRSRDELSRDIPEKQHRHIEQQHSGGLLGGGDLQQRYQYPEQDSRSNRKVPKSGGPHSYSRGRPEPPSSDDRSNRVRLSGTPQLTTRYVQRQQTDL</sequence>
<evidence type="ECO:0000259" key="3">
    <source>
        <dbReference type="PROSITE" id="PS50106"/>
    </source>
</evidence>
<dbReference type="SMART" id="SM00228">
    <property type="entry name" value="PDZ"/>
    <property type="match status" value="1"/>
</dbReference>